<sequence length="101" mass="12031">MIYNGSWSVQDHGRWKSNVREREKRAYKKTQKYRVVSNVHVQREEMASEKTSREFDYLAYIRDLLKITYPTEATLYLDGISVVETVQVRNLIKIQIRHPNG</sequence>
<protein>
    <submittedName>
        <fullName evidence="2">Uncharacterized protein LOC112553053</fullName>
    </submittedName>
</protein>
<evidence type="ECO:0000313" key="1">
    <source>
        <dbReference type="Proteomes" id="UP000504615"/>
    </source>
</evidence>
<dbReference type="AlphaFoldDB" id="A0A8N1SCA9"/>
<feature type="non-terminal residue" evidence="2">
    <location>
        <position position="101"/>
    </location>
</feature>
<dbReference type="GeneID" id="112553053"/>
<proteinExistence type="predicted"/>
<dbReference type="RefSeq" id="XP_025075708.1">
    <property type="nucleotide sequence ID" value="XM_025219923.1"/>
</dbReference>
<gene>
    <name evidence="2" type="primary">LOC112553053</name>
</gene>
<reference evidence="2" key="1">
    <citation type="submission" date="2025-08" db="UniProtKB">
        <authorList>
            <consortium name="RefSeq"/>
        </authorList>
    </citation>
    <scope>IDENTIFICATION</scope>
</reference>
<name>A0A8N1SCA9_9HYME</name>
<keyword evidence="1" id="KW-1185">Reference proteome</keyword>
<dbReference type="Proteomes" id="UP000504615">
    <property type="component" value="Unplaced"/>
</dbReference>
<organism evidence="1 2">
    <name type="scientific">Pogonomyrmex barbatus</name>
    <name type="common">red harvester ant</name>
    <dbReference type="NCBI Taxonomy" id="144034"/>
    <lineage>
        <taxon>Eukaryota</taxon>
        <taxon>Metazoa</taxon>
        <taxon>Ecdysozoa</taxon>
        <taxon>Arthropoda</taxon>
        <taxon>Hexapoda</taxon>
        <taxon>Insecta</taxon>
        <taxon>Pterygota</taxon>
        <taxon>Neoptera</taxon>
        <taxon>Endopterygota</taxon>
        <taxon>Hymenoptera</taxon>
        <taxon>Apocrita</taxon>
        <taxon>Aculeata</taxon>
        <taxon>Formicoidea</taxon>
        <taxon>Formicidae</taxon>
        <taxon>Myrmicinae</taxon>
        <taxon>Pogonomyrmex</taxon>
    </lineage>
</organism>
<evidence type="ECO:0000313" key="2">
    <source>
        <dbReference type="RefSeq" id="XP_025075708.1"/>
    </source>
</evidence>
<accession>A0A8N1SCA9</accession>